<feature type="compositionally biased region" description="Basic residues" evidence="14">
    <location>
        <begin position="20"/>
        <end position="29"/>
    </location>
</feature>
<evidence type="ECO:0000256" key="6">
    <source>
        <dbReference type="ARBA" id="ARBA00022989"/>
    </source>
</evidence>
<evidence type="ECO:0000256" key="5">
    <source>
        <dbReference type="ARBA" id="ARBA00022737"/>
    </source>
</evidence>
<keyword evidence="8" id="KW-0472">Membrane</keyword>
<dbReference type="GO" id="GO:0005856">
    <property type="term" value="C:cytoskeleton"/>
    <property type="evidence" value="ECO:0007669"/>
    <property type="project" value="UniProtKB-SubCell"/>
</dbReference>
<evidence type="ECO:0000256" key="2">
    <source>
        <dbReference type="ARBA" id="ARBA00004528"/>
    </source>
</evidence>
<name>A0AAD9KYS3_RIDPI</name>
<dbReference type="GO" id="GO:0005640">
    <property type="term" value="C:nuclear outer membrane"/>
    <property type="evidence" value="ECO:0007669"/>
    <property type="project" value="TreeGrafter"/>
</dbReference>
<evidence type="ECO:0000256" key="11">
    <source>
        <dbReference type="ARBA" id="ARBA00023242"/>
    </source>
</evidence>
<dbReference type="PROSITE" id="PS50021">
    <property type="entry name" value="CH"/>
    <property type="match status" value="1"/>
</dbReference>
<accession>A0AAD9KYS3</accession>
<comment type="caution">
    <text evidence="16">The sequence shown here is derived from an EMBL/GenBank/DDBJ whole genome shotgun (WGS) entry which is preliminary data.</text>
</comment>
<protein>
    <recommendedName>
        <fullName evidence="15">Calponin-homology (CH) domain-containing protein</fullName>
    </recommendedName>
</protein>
<dbReference type="GO" id="GO:0034993">
    <property type="term" value="C:meiotic nuclear membrane microtubule tethering complex"/>
    <property type="evidence" value="ECO:0007669"/>
    <property type="project" value="TreeGrafter"/>
</dbReference>
<dbReference type="Gene3D" id="1.10.418.10">
    <property type="entry name" value="Calponin-like domain"/>
    <property type="match status" value="1"/>
</dbReference>
<evidence type="ECO:0000256" key="13">
    <source>
        <dbReference type="ARBA" id="ARBA00060498"/>
    </source>
</evidence>
<dbReference type="InterPro" id="IPR052403">
    <property type="entry name" value="LINC-complex_assoc"/>
</dbReference>
<evidence type="ECO:0000256" key="8">
    <source>
        <dbReference type="ARBA" id="ARBA00023136"/>
    </source>
</evidence>
<evidence type="ECO:0000256" key="4">
    <source>
        <dbReference type="ARBA" id="ARBA00022692"/>
    </source>
</evidence>
<evidence type="ECO:0000313" key="16">
    <source>
        <dbReference type="EMBL" id="KAK2179834.1"/>
    </source>
</evidence>
<feature type="region of interest" description="Disordered" evidence="14">
    <location>
        <begin position="1"/>
        <end position="84"/>
    </location>
</feature>
<feature type="compositionally biased region" description="Basic residues" evidence="14">
    <location>
        <begin position="43"/>
        <end position="52"/>
    </location>
</feature>
<gene>
    <name evidence="16" type="ORF">NP493_470g03020</name>
</gene>
<evidence type="ECO:0000256" key="7">
    <source>
        <dbReference type="ARBA" id="ARBA00023054"/>
    </source>
</evidence>
<evidence type="ECO:0000259" key="15">
    <source>
        <dbReference type="PROSITE" id="PS50021"/>
    </source>
</evidence>
<dbReference type="InterPro" id="IPR036872">
    <property type="entry name" value="CH_dom_sf"/>
</dbReference>
<keyword evidence="3" id="KW-0963">Cytoplasm</keyword>
<keyword evidence="9" id="KW-0009">Actin-binding</keyword>
<evidence type="ECO:0000313" key="17">
    <source>
        <dbReference type="Proteomes" id="UP001209878"/>
    </source>
</evidence>
<dbReference type="GO" id="GO:0005737">
    <property type="term" value="C:cytoplasm"/>
    <property type="evidence" value="ECO:0007669"/>
    <property type="project" value="TreeGrafter"/>
</dbReference>
<keyword evidence="10" id="KW-0206">Cytoskeleton</keyword>
<comment type="subcellular location">
    <subcellularLocation>
        <location evidence="1">Cytoplasm</location>
        <location evidence="1">Cytoskeleton</location>
    </subcellularLocation>
    <subcellularLocation>
        <location evidence="12">Endomembrane system</location>
        <topology evidence="12">Single-pass type IV membrane protein</topology>
        <orientation evidence="12">Cytoplasmic side</orientation>
    </subcellularLocation>
    <subcellularLocation>
        <location evidence="2">Nucleus membrane</location>
        <topology evidence="2">Single-pass membrane protein</topology>
        <orientation evidence="2">Cytoplasmic side</orientation>
    </subcellularLocation>
    <subcellularLocation>
        <location evidence="13">Nucleus membrane</location>
        <topology evidence="13">Single-pass type IV membrane protein</topology>
    </subcellularLocation>
</comment>
<keyword evidence="6" id="KW-1133">Transmembrane helix</keyword>
<reference evidence="16" key="1">
    <citation type="journal article" date="2023" name="Mol. Biol. Evol.">
        <title>Third-Generation Sequencing Reveals the Adaptive Role of the Epigenome in Three Deep-Sea Polychaetes.</title>
        <authorList>
            <person name="Perez M."/>
            <person name="Aroh O."/>
            <person name="Sun Y."/>
            <person name="Lan Y."/>
            <person name="Juniper S.K."/>
            <person name="Young C.R."/>
            <person name="Angers B."/>
            <person name="Qian P.Y."/>
        </authorList>
    </citation>
    <scope>NUCLEOTIDE SEQUENCE</scope>
    <source>
        <strain evidence="16">R07B-5</strain>
    </source>
</reference>
<dbReference type="EMBL" id="JAODUO010000470">
    <property type="protein sequence ID" value="KAK2179834.1"/>
    <property type="molecule type" value="Genomic_DNA"/>
</dbReference>
<sequence>MASKEDGKALSGSGEQPGKSKSKSRKKHRDASESSVMTEKTGRSRNGKRHLQSAKSSVVGAASNDDSVDTDATNGSKAQGPSKKSILKYMIHEVRELRRQLDPTSEELGSRYGDDNGTDLDNGKMNQTFPPSGSGKGNGMGLMHTAPFMATIFHPTADTNDLAAGEAVAMDTARRILDQLREKYGIEVKDFGQSWRDGHAFNAMIHTIRPELVDMSTLARNTNAVNLESAFSTAETHLGIPRLIDPVDVDVDKPDEKSIMTYVAKFLEKYPAGGERGKETPTEGEKGEYDQLMQWLDQADETLTIVDRPVHDLQQEYQQYLTFQSELRKKHESYARLQQKADKKAFESINEDLWLHLRKRWTSMQQKTRVWQWKLDSNLPDRLGHLGDWLYRAEEMLEGDIGYTEKHEETADNIHRKLEEHKHLKKAAIFKSATLPRIQLDTMEQRFHQLTSRSEAVRRRLAYEELKYRLLAYLVATEAKLKMWTEFVQTRELFKRYEETYLDCKRQADIYKKEHPEGEWF</sequence>
<keyword evidence="7" id="KW-0175">Coiled coil</keyword>
<dbReference type="PANTHER" id="PTHR47535:SF1">
    <property type="entry name" value="NESPRIN-1"/>
    <property type="match status" value="1"/>
</dbReference>
<dbReference type="AlphaFoldDB" id="A0AAD9KYS3"/>
<keyword evidence="17" id="KW-1185">Reference proteome</keyword>
<evidence type="ECO:0000256" key="9">
    <source>
        <dbReference type="ARBA" id="ARBA00023203"/>
    </source>
</evidence>
<feature type="domain" description="Calponin-homology (CH)" evidence="15">
    <location>
        <begin position="167"/>
        <end position="271"/>
    </location>
</feature>
<keyword evidence="4" id="KW-0812">Transmembrane</keyword>
<evidence type="ECO:0000256" key="14">
    <source>
        <dbReference type="SAM" id="MobiDB-lite"/>
    </source>
</evidence>
<dbReference type="FunFam" id="1.10.418.10:FF:000099">
    <property type="entry name" value="Nuclear anchorage protein 1"/>
    <property type="match status" value="1"/>
</dbReference>
<evidence type="ECO:0000256" key="10">
    <source>
        <dbReference type="ARBA" id="ARBA00023212"/>
    </source>
</evidence>
<proteinExistence type="predicted"/>
<evidence type="ECO:0000256" key="3">
    <source>
        <dbReference type="ARBA" id="ARBA00022490"/>
    </source>
</evidence>
<evidence type="ECO:0000256" key="1">
    <source>
        <dbReference type="ARBA" id="ARBA00004245"/>
    </source>
</evidence>
<evidence type="ECO:0000256" key="12">
    <source>
        <dbReference type="ARBA" id="ARBA00060457"/>
    </source>
</evidence>
<dbReference type="GO" id="GO:0051015">
    <property type="term" value="F:actin filament binding"/>
    <property type="evidence" value="ECO:0007669"/>
    <property type="project" value="TreeGrafter"/>
</dbReference>
<dbReference type="InterPro" id="IPR001715">
    <property type="entry name" value="CH_dom"/>
</dbReference>
<organism evidence="16 17">
    <name type="scientific">Ridgeia piscesae</name>
    <name type="common">Tubeworm</name>
    <dbReference type="NCBI Taxonomy" id="27915"/>
    <lineage>
        <taxon>Eukaryota</taxon>
        <taxon>Metazoa</taxon>
        <taxon>Spiralia</taxon>
        <taxon>Lophotrochozoa</taxon>
        <taxon>Annelida</taxon>
        <taxon>Polychaeta</taxon>
        <taxon>Sedentaria</taxon>
        <taxon>Canalipalpata</taxon>
        <taxon>Sabellida</taxon>
        <taxon>Siboglinidae</taxon>
        <taxon>Ridgeia</taxon>
    </lineage>
</organism>
<dbReference type="SMART" id="SM00033">
    <property type="entry name" value="CH"/>
    <property type="match status" value="1"/>
</dbReference>
<dbReference type="SUPFAM" id="SSF47576">
    <property type="entry name" value="Calponin-homology domain, CH-domain"/>
    <property type="match status" value="1"/>
</dbReference>
<dbReference type="GO" id="GO:0007097">
    <property type="term" value="P:nuclear migration"/>
    <property type="evidence" value="ECO:0007669"/>
    <property type="project" value="TreeGrafter"/>
</dbReference>
<keyword evidence="5" id="KW-0677">Repeat</keyword>
<feature type="compositionally biased region" description="Polar residues" evidence="14">
    <location>
        <begin position="70"/>
        <end position="79"/>
    </location>
</feature>
<dbReference type="PANTHER" id="PTHR47535">
    <property type="entry name" value="MUSCLE-SPECIFIC PROTEIN 300 KDA, ISOFORM G"/>
    <property type="match status" value="1"/>
</dbReference>
<dbReference type="Pfam" id="PF00307">
    <property type="entry name" value="CH"/>
    <property type="match status" value="1"/>
</dbReference>
<keyword evidence="11" id="KW-0539">Nucleus</keyword>
<dbReference type="Proteomes" id="UP001209878">
    <property type="component" value="Unassembled WGS sequence"/>
</dbReference>